<dbReference type="EMBL" id="JH668889">
    <property type="protein sequence ID" value="KAG6462784.1"/>
    <property type="molecule type" value="Genomic_DNA"/>
</dbReference>
<dbReference type="AlphaFoldDB" id="A0A922CY19"/>
<organism evidence="1 2">
    <name type="scientific">Manduca sexta</name>
    <name type="common">Tobacco hawkmoth</name>
    <name type="synonym">Tobacco hornworm</name>
    <dbReference type="NCBI Taxonomy" id="7130"/>
    <lineage>
        <taxon>Eukaryota</taxon>
        <taxon>Metazoa</taxon>
        <taxon>Ecdysozoa</taxon>
        <taxon>Arthropoda</taxon>
        <taxon>Hexapoda</taxon>
        <taxon>Insecta</taxon>
        <taxon>Pterygota</taxon>
        <taxon>Neoptera</taxon>
        <taxon>Endopterygota</taxon>
        <taxon>Lepidoptera</taxon>
        <taxon>Glossata</taxon>
        <taxon>Ditrysia</taxon>
        <taxon>Bombycoidea</taxon>
        <taxon>Sphingidae</taxon>
        <taxon>Sphinginae</taxon>
        <taxon>Sphingini</taxon>
        <taxon>Manduca</taxon>
    </lineage>
</organism>
<evidence type="ECO:0000313" key="2">
    <source>
        <dbReference type="Proteomes" id="UP000791440"/>
    </source>
</evidence>
<evidence type="ECO:0000313" key="1">
    <source>
        <dbReference type="EMBL" id="KAG6462784.1"/>
    </source>
</evidence>
<dbReference type="Proteomes" id="UP000791440">
    <property type="component" value="Unassembled WGS sequence"/>
</dbReference>
<reference evidence="1" key="1">
    <citation type="journal article" date="2016" name="Insect Biochem. Mol. Biol.">
        <title>Multifaceted biological insights from a draft genome sequence of the tobacco hornworm moth, Manduca sexta.</title>
        <authorList>
            <person name="Kanost M.R."/>
            <person name="Arrese E.L."/>
            <person name="Cao X."/>
            <person name="Chen Y.R."/>
            <person name="Chellapilla S."/>
            <person name="Goldsmith M.R."/>
            <person name="Grosse-Wilde E."/>
            <person name="Heckel D.G."/>
            <person name="Herndon N."/>
            <person name="Jiang H."/>
            <person name="Papanicolaou A."/>
            <person name="Qu J."/>
            <person name="Soulages J.L."/>
            <person name="Vogel H."/>
            <person name="Walters J."/>
            <person name="Waterhouse R.M."/>
            <person name="Ahn S.J."/>
            <person name="Almeida F.C."/>
            <person name="An C."/>
            <person name="Aqrawi P."/>
            <person name="Bretschneider A."/>
            <person name="Bryant W.B."/>
            <person name="Bucks S."/>
            <person name="Chao H."/>
            <person name="Chevignon G."/>
            <person name="Christen J.M."/>
            <person name="Clarke D.F."/>
            <person name="Dittmer N.T."/>
            <person name="Ferguson L.C.F."/>
            <person name="Garavelou S."/>
            <person name="Gordon K.H.J."/>
            <person name="Gunaratna R.T."/>
            <person name="Han Y."/>
            <person name="Hauser F."/>
            <person name="He Y."/>
            <person name="Heidel-Fischer H."/>
            <person name="Hirsh A."/>
            <person name="Hu Y."/>
            <person name="Jiang H."/>
            <person name="Kalra D."/>
            <person name="Klinner C."/>
            <person name="Konig C."/>
            <person name="Kovar C."/>
            <person name="Kroll A.R."/>
            <person name="Kuwar S.S."/>
            <person name="Lee S.L."/>
            <person name="Lehman R."/>
            <person name="Li K."/>
            <person name="Li Z."/>
            <person name="Liang H."/>
            <person name="Lovelace S."/>
            <person name="Lu Z."/>
            <person name="Mansfield J.H."/>
            <person name="McCulloch K.J."/>
            <person name="Mathew T."/>
            <person name="Morton B."/>
            <person name="Muzny D.M."/>
            <person name="Neunemann D."/>
            <person name="Ongeri F."/>
            <person name="Pauchet Y."/>
            <person name="Pu L.L."/>
            <person name="Pyrousis I."/>
            <person name="Rao X.J."/>
            <person name="Redding A."/>
            <person name="Roesel C."/>
            <person name="Sanchez-Gracia A."/>
            <person name="Schaack S."/>
            <person name="Shukla A."/>
            <person name="Tetreau G."/>
            <person name="Wang Y."/>
            <person name="Xiong G.H."/>
            <person name="Traut W."/>
            <person name="Walsh T.K."/>
            <person name="Worley K.C."/>
            <person name="Wu D."/>
            <person name="Wu W."/>
            <person name="Wu Y.Q."/>
            <person name="Zhang X."/>
            <person name="Zou Z."/>
            <person name="Zucker H."/>
            <person name="Briscoe A.D."/>
            <person name="Burmester T."/>
            <person name="Clem R.J."/>
            <person name="Feyereisen R."/>
            <person name="Grimmelikhuijzen C.J.P."/>
            <person name="Hamodrakas S.J."/>
            <person name="Hansson B.S."/>
            <person name="Huguet E."/>
            <person name="Jermiin L.S."/>
            <person name="Lan Q."/>
            <person name="Lehman H.K."/>
            <person name="Lorenzen M."/>
            <person name="Merzendorfer H."/>
            <person name="Michalopoulos I."/>
            <person name="Morton D.B."/>
            <person name="Muthukrishnan S."/>
            <person name="Oakeshott J.G."/>
            <person name="Palmer W."/>
            <person name="Park Y."/>
            <person name="Passarelli A.L."/>
            <person name="Rozas J."/>
            <person name="Schwartz L.M."/>
            <person name="Smith W."/>
            <person name="Southgate A."/>
            <person name="Vilcinskas A."/>
            <person name="Vogt R."/>
            <person name="Wang P."/>
            <person name="Werren J."/>
            <person name="Yu X.Q."/>
            <person name="Zhou J.J."/>
            <person name="Brown S.J."/>
            <person name="Scherer S.E."/>
            <person name="Richards S."/>
            <person name="Blissard G.W."/>
        </authorList>
    </citation>
    <scope>NUCLEOTIDE SEQUENCE</scope>
</reference>
<accession>A0A922CY19</accession>
<sequence>MLYGNRRDGTYHGCLVTYDVMDARREVVKTMRLSSMDIVAAVLIREIACLCCVRSSCIARSICMDCVMTTST</sequence>
<comment type="caution">
    <text evidence="1">The sequence shown here is derived from an EMBL/GenBank/DDBJ whole genome shotgun (WGS) entry which is preliminary data.</text>
</comment>
<proteinExistence type="predicted"/>
<keyword evidence="2" id="KW-1185">Reference proteome</keyword>
<protein>
    <submittedName>
        <fullName evidence="1">Uncharacterized protein</fullName>
    </submittedName>
</protein>
<name>A0A922CY19_MANSE</name>
<gene>
    <name evidence="1" type="ORF">O3G_MSEX013463</name>
</gene>
<reference evidence="1" key="2">
    <citation type="submission" date="2020-12" db="EMBL/GenBank/DDBJ databases">
        <authorList>
            <person name="Kanost M."/>
        </authorList>
    </citation>
    <scope>NUCLEOTIDE SEQUENCE</scope>
</reference>